<reference evidence="1 2" key="1">
    <citation type="submission" date="2016-07" db="EMBL/GenBank/DDBJ databases">
        <title>High microdiversification within the ubiquitous acI lineage of Actinobacteria.</title>
        <authorList>
            <person name="Neuenschwander S.M."/>
            <person name="Salcher M."/>
            <person name="Ghai R."/>
            <person name="Pernthaler J."/>
        </authorList>
    </citation>
    <scope>NUCLEOTIDE SEQUENCE [LARGE SCALE GENOMIC DNA]</scope>
    <source>
        <strain evidence="1">MMS-VB-114</strain>
    </source>
</reference>
<protein>
    <submittedName>
        <fullName evidence="1">Uncharacterized protein</fullName>
    </submittedName>
</protein>
<gene>
    <name evidence="1" type="ORF">PHILAsVB114_03345</name>
</gene>
<dbReference type="EMBL" id="CP016782">
    <property type="protein sequence ID" value="ASY27690.1"/>
    <property type="molecule type" value="Genomic_DNA"/>
</dbReference>
<evidence type="ECO:0000313" key="1">
    <source>
        <dbReference type="EMBL" id="ASY27690.1"/>
    </source>
</evidence>
<accession>A0A249LEZ1</accession>
<evidence type="ECO:0000313" key="2">
    <source>
        <dbReference type="Proteomes" id="UP000217221"/>
    </source>
</evidence>
<proteinExistence type="predicted"/>
<name>A0A249LEZ1_9ACTN</name>
<organism evidence="1 2">
    <name type="scientific">Candidatus Planktophila limnetica</name>
    <dbReference type="NCBI Taxonomy" id="573600"/>
    <lineage>
        <taxon>Bacteria</taxon>
        <taxon>Bacillati</taxon>
        <taxon>Actinomycetota</taxon>
        <taxon>Actinomycetes</taxon>
        <taxon>Candidatus Nanopelagicales</taxon>
        <taxon>Candidatus Nanopelagicaceae</taxon>
        <taxon>Candidatus Planktophila</taxon>
    </lineage>
</organism>
<dbReference type="KEGG" id="plim:PHILAsVB114_03345"/>
<dbReference type="Proteomes" id="UP000217221">
    <property type="component" value="Chromosome"/>
</dbReference>
<sequence length="62" mass="6874">MTAEFATGISPRADSMILKCSVTSFVSSISTTRASQLRELNGTFNREPIDILLNNSFGQRYE</sequence>
<keyword evidence="2" id="KW-1185">Reference proteome</keyword>
<dbReference type="AlphaFoldDB" id="A0A249LEZ1"/>